<keyword evidence="6" id="KW-1185">Reference proteome</keyword>
<evidence type="ECO:0000259" key="4">
    <source>
        <dbReference type="Pfam" id="PF03328"/>
    </source>
</evidence>
<dbReference type="SUPFAM" id="SSF51621">
    <property type="entry name" value="Phosphoenolpyruvate/pyruvate domain"/>
    <property type="match status" value="1"/>
</dbReference>
<accession>A0ABW0HBF1</accession>
<dbReference type="Pfam" id="PF03328">
    <property type="entry name" value="HpcH_HpaI"/>
    <property type="match status" value="1"/>
</dbReference>
<reference evidence="6" key="1">
    <citation type="journal article" date="2019" name="Int. J. Syst. Evol. Microbiol.">
        <title>The Global Catalogue of Microorganisms (GCM) 10K type strain sequencing project: providing services to taxonomists for standard genome sequencing and annotation.</title>
        <authorList>
            <consortium name="The Broad Institute Genomics Platform"/>
            <consortium name="The Broad Institute Genome Sequencing Center for Infectious Disease"/>
            <person name="Wu L."/>
            <person name="Ma J."/>
        </authorList>
    </citation>
    <scope>NUCLEOTIDE SEQUENCE [LARGE SCALE GENOMIC DNA]</scope>
    <source>
        <strain evidence="6">CGMCC 1.16326</strain>
    </source>
</reference>
<evidence type="ECO:0000256" key="1">
    <source>
        <dbReference type="ARBA" id="ARBA00005568"/>
    </source>
</evidence>
<evidence type="ECO:0000313" key="6">
    <source>
        <dbReference type="Proteomes" id="UP001596104"/>
    </source>
</evidence>
<dbReference type="PANTHER" id="PTHR30502:SF0">
    <property type="entry name" value="PHOSPHOENOLPYRUVATE CARBOXYLASE FAMILY PROTEIN"/>
    <property type="match status" value="1"/>
</dbReference>
<comment type="caution">
    <text evidence="5">The sequence shown here is derived from an EMBL/GenBank/DDBJ whole genome shotgun (WGS) entry which is preliminary data.</text>
</comment>
<dbReference type="InterPro" id="IPR015813">
    <property type="entry name" value="Pyrv/PenolPyrv_kinase-like_dom"/>
</dbReference>
<evidence type="ECO:0000256" key="3">
    <source>
        <dbReference type="ARBA" id="ARBA00023239"/>
    </source>
</evidence>
<dbReference type="Proteomes" id="UP001596104">
    <property type="component" value="Unassembled WGS sequence"/>
</dbReference>
<name>A0ABW0HBF1_9HYPH</name>
<protein>
    <submittedName>
        <fullName evidence="5">HpcH/HpaI aldolase/citrate lyase family protein</fullName>
    </submittedName>
</protein>
<keyword evidence="3 5" id="KW-0456">Lyase</keyword>
<organism evidence="5 6">
    <name type="scientific">Bosea vestrisii</name>
    <dbReference type="NCBI Taxonomy" id="151416"/>
    <lineage>
        <taxon>Bacteria</taxon>
        <taxon>Pseudomonadati</taxon>
        <taxon>Pseudomonadota</taxon>
        <taxon>Alphaproteobacteria</taxon>
        <taxon>Hyphomicrobiales</taxon>
        <taxon>Boseaceae</taxon>
        <taxon>Bosea</taxon>
    </lineage>
</organism>
<dbReference type="InterPro" id="IPR050251">
    <property type="entry name" value="HpcH-HpaI_aldolase"/>
</dbReference>
<dbReference type="InterPro" id="IPR005000">
    <property type="entry name" value="Aldolase/citrate-lyase_domain"/>
</dbReference>
<dbReference type="GO" id="GO:0016829">
    <property type="term" value="F:lyase activity"/>
    <property type="evidence" value="ECO:0007669"/>
    <property type="project" value="UniProtKB-KW"/>
</dbReference>
<sequence>MSALRAGAGQSLTGTFIKTPHPIIAEMLGGAGLDFGVVDAEHAPFDRASLDMMLMAGRAGGLPLLVRIPDGTPSFIMSTLDMGADGIVVPRVDSAADARAIVASARFEGGRRGLSNSPRYASYGKLSPAEAARHGDAAIVMCQIESAGGLAEVEEIAATPGVDGLFIGRADLSQALGVSDIRSPEVTEACKRIVAAALRHGKIAAIFLPSVEEREAFAALGVTWFIINSDQGLMKSAAAKLQGK</sequence>
<dbReference type="InterPro" id="IPR040442">
    <property type="entry name" value="Pyrv_kinase-like_dom_sf"/>
</dbReference>
<feature type="domain" description="HpcH/HpaI aldolase/citrate lyase" evidence="4">
    <location>
        <begin position="13"/>
        <end position="230"/>
    </location>
</feature>
<dbReference type="Gene3D" id="3.20.20.60">
    <property type="entry name" value="Phosphoenolpyruvate-binding domains"/>
    <property type="match status" value="1"/>
</dbReference>
<dbReference type="PANTHER" id="PTHR30502">
    <property type="entry name" value="2-KETO-3-DEOXY-L-RHAMNONATE ALDOLASE"/>
    <property type="match status" value="1"/>
</dbReference>
<gene>
    <name evidence="5" type="ORF">ACFPPC_18250</name>
</gene>
<evidence type="ECO:0000256" key="2">
    <source>
        <dbReference type="ARBA" id="ARBA00022723"/>
    </source>
</evidence>
<dbReference type="RefSeq" id="WP_377009995.1">
    <property type="nucleotide sequence ID" value="NZ_JBHSLV010000032.1"/>
</dbReference>
<evidence type="ECO:0000313" key="5">
    <source>
        <dbReference type="EMBL" id="MFC5394582.1"/>
    </source>
</evidence>
<dbReference type="EMBL" id="JBHSLV010000032">
    <property type="protein sequence ID" value="MFC5394582.1"/>
    <property type="molecule type" value="Genomic_DNA"/>
</dbReference>
<keyword evidence="2" id="KW-0479">Metal-binding</keyword>
<proteinExistence type="inferred from homology"/>
<comment type="similarity">
    <text evidence="1">Belongs to the HpcH/HpaI aldolase family.</text>
</comment>